<feature type="domain" description="SSD" evidence="7">
    <location>
        <begin position="518"/>
        <end position="686"/>
    </location>
</feature>
<feature type="transmembrane region" description="Helical" evidence="6">
    <location>
        <begin position="580"/>
        <end position="600"/>
    </location>
</feature>
<evidence type="ECO:0000256" key="3">
    <source>
        <dbReference type="ARBA" id="ARBA00022692"/>
    </source>
</evidence>
<feature type="transmembrane region" description="Helical" evidence="6">
    <location>
        <begin position="207"/>
        <end position="225"/>
    </location>
</feature>
<proteinExistence type="predicted"/>
<gene>
    <name evidence="8" type="ORF">BU097_03470</name>
</gene>
<evidence type="ECO:0000313" key="9">
    <source>
        <dbReference type="Proteomes" id="UP000285567"/>
    </source>
</evidence>
<protein>
    <submittedName>
        <fullName evidence="8">MMPL family transporter</fullName>
    </submittedName>
</protein>
<keyword evidence="3 6" id="KW-0812">Transmembrane</keyword>
<feature type="transmembrane region" description="Helical" evidence="6">
    <location>
        <begin position="301"/>
        <end position="330"/>
    </location>
</feature>
<dbReference type="PANTHER" id="PTHR33406:SF13">
    <property type="entry name" value="MEMBRANE PROTEIN YDFJ"/>
    <property type="match status" value="1"/>
</dbReference>
<feature type="transmembrane region" description="Helical" evidence="6">
    <location>
        <begin position="351"/>
        <end position="375"/>
    </location>
</feature>
<dbReference type="InterPro" id="IPR000731">
    <property type="entry name" value="SSD"/>
</dbReference>
<feature type="transmembrane region" description="Helical" evidence="6">
    <location>
        <begin position="180"/>
        <end position="200"/>
    </location>
</feature>
<name>A0A418IQU9_STAXY</name>
<dbReference type="InterPro" id="IPR004869">
    <property type="entry name" value="MMPL_dom"/>
</dbReference>
<feature type="domain" description="SSD" evidence="7">
    <location>
        <begin position="204"/>
        <end position="329"/>
    </location>
</feature>
<evidence type="ECO:0000256" key="6">
    <source>
        <dbReference type="SAM" id="Phobius"/>
    </source>
</evidence>
<organism evidence="8 9">
    <name type="scientific">Staphylococcus xylosus</name>
    <dbReference type="NCBI Taxonomy" id="1288"/>
    <lineage>
        <taxon>Bacteria</taxon>
        <taxon>Bacillati</taxon>
        <taxon>Bacillota</taxon>
        <taxon>Bacilli</taxon>
        <taxon>Bacillales</taxon>
        <taxon>Staphylococcaceae</taxon>
        <taxon>Staphylococcus</taxon>
    </lineage>
</organism>
<keyword evidence="5 6" id="KW-0472">Membrane</keyword>
<feature type="transmembrane region" description="Helical" evidence="6">
    <location>
        <begin position="635"/>
        <end position="652"/>
    </location>
</feature>
<dbReference type="EMBL" id="QXUL01000011">
    <property type="protein sequence ID" value="RIN12054.1"/>
    <property type="molecule type" value="Genomic_DNA"/>
</dbReference>
<comment type="subcellular location">
    <subcellularLocation>
        <location evidence="1">Cell membrane</location>
        <topology evidence="1">Multi-pass membrane protein</topology>
    </subcellularLocation>
</comment>
<evidence type="ECO:0000259" key="7">
    <source>
        <dbReference type="PROSITE" id="PS50156"/>
    </source>
</evidence>
<evidence type="ECO:0000256" key="2">
    <source>
        <dbReference type="ARBA" id="ARBA00022475"/>
    </source>
</evidence>
<feature type="transmembrane region" description="Helical" evidence="6">
    <location>
        <begin position="664"/>
        <end position="685"/>
    </location>
</feature>
<evidence type="ECO:0000256" key="1">
    <source>
        <dbReference type="ARBA" id="ARBA00004651"/>
    </source>
</evidence>
<feature type="transmembrane region" description="Helical" evidence="6">
    <location>
        <begin position="267"/>
        <end position="295"/>
    </location>
</feature>
<feature type="transmembrane region" description="Helical" evidence="6">
    <location>
        <begin position="546"/>
        <end position="568"/>
    </location>
</feature>
<sequence>MAKFLYRVGSFVAKHKWWSVVAWIVLLAAIIIPLTISAPKFDNDITMNGLQSLDTNKKIEDEFGQDSEKAQIRVVLKSDAKEGIVKPDVTKDIKKALKDIKDDDKDVKNVSDPYDSKQISKDKTTAFADVNYDVKTTSLKSSSKDNIKEKVDEIKEDHNVQVELMGTGMESTEIGGASEIIGVIVAFVVLLITFGSVIAAGLPIISALLGLGTGVGVISLLTYAFDIPNVTLTLAVMIGLAVGIDYALFILFRYRQIMKTETNHIKAIGLAVGTAGSAVIFAGVTVIIAVCGLSLVGIDFLAVMGFASAISVFVAVLSALTLLPALISIFHKQIKPKRTKSEFKNDNDTGWSKFVVGKPLLAILVGLIILILVAIPVKDMRLGIPDDGMKTADSTQKKAYDIISDKFGEGFNGQIAMLVNVKNQKDNPQALQDDLKAMRQDINDMDNVDVVTAPQLSESKDFAMIAVIPEKGPNAESTNTLVHDLRDYNDKAKDEYDFKTEVSGQSVINIDMSQKLNEAIPLFAGVIVALAFILLMVVFRSIIIPLKAVLGFVLSLMAALGFTTVVMQEGVMSGLFGVDTTGPLLAFLPVITIGLLFGLAMDYEVFLMSRIHEEYTVTHDNEHAIKVGIKESGPVIVAAALIMFSVFIAFVFQDDVMIKSMGLALAFGVLFDAVIVRLILVPALTKLFGKASWYMPAWLNRILPSVDIEGHGLKDDIDKSDKK</sequence>
<feature type="transmembrane region" description="Helical" evidence="6">
    <location>
        <begin position="231"/>
        <end position="255"/>
    </location>
</feature>
<evidence type="ECO:0000256" key="4">
    <source>
        <dbReference type="ARBA" id="ARBA00022989"/>
    </source>
</evidence>
<dbReference type="Proteomes" id="UP000285567">
    <property type="component" value="Unassembled WGS sequence"/>
</dbReference>
<evidence type="ECO:0000313" key="8">
    <source>
        <dbReference type="EMBL" id="RIN12054.1"/>
    </source>
</evidence>
<dbReference type="InterPro" id="IPR050545">
    <property type="entry name" value="Mycobact_MmpL"/>
</dbReference>
<dbReference type="PANTHER" id="PTHR33406">
    <property type="entry name" value="MEMBRANE PROTEIN MJ1562-RELATED"/>
    <property type="match status" value="1"/>
</dbReference>
<dbReference type="AlphaFoldDB" id="A0A418IQU9"/>
<dbReference type="OrthoDB" id="7051771at2"/>
<keyword evidence="4 6" id="KW-1133">Transmembrane helix</keyword>
<feature type="transmembrane region" description="Helical" evidence="6">
    <location>
        <begin position="519"/>
        <end position="539"/>
    </location>
</feature>
<keyword evidence="9" id="KW-1185">Reference proteome</keyword>
<dbReference type="PROSITE" id="PS50156">
    <property type="entry name" value="SSD"/>
    <property type="match status" value="2"/>
</dbReference>
<comment type="caution">
    <text evidence="8">The sequence shown here is derived from an EMBL/GenBank/DDBJ whole genome shotgun (WGS) entry which is preliminary data.</text>
</comment>
<reference evidence="8 9" key="1">
    <citation type="journal article" date="2016" name="Front. Microbiol.">
        <title>Comprehensive Phylogenetic Analysis of Bovine Non-aureus Staphylococci Species Based on Whole-Genome Sequencing.</title>
        <authorList>
            <person name="Naushad S."/>
            <person name="Barkema H.W."/>
            <person name="Luby C."/>
            <person name="Condas L.A."/>
            <person name="Nobrega D.B."/>
            <person name="Carson D.A."/>
            <person name="De Buck J."/>
        </authorList>
    </citation>
    <scope>NUCLEOTIDE SEQUENCE [LARGE SCALE GENOMIC DNA]</scope>
    <source>
        <strain evidence="8 9">SNUC 102</strain>
    </source>
</reference>
<evidence type="ECO:0000256" key="5">
    <source>
        <dbReference type="ARBA" id="ARBA00023136"/>
    </source>
</evidence>
<dbReference type="SUPFAM" id="SSF82866">
    <property type="entry name" value="Multidrug efflux transporter AcrB transmembrane domain"/>
    <property type="match status" value="2"/>
</dbReference>
<dbReference type="Pfam" id="PF03176">
    <property type="entry name" value="MMPL"/>
    <property type="match status" value="2"/>
</dbReference>
<feature type="transmembrane region" description="Helical" evidence="6">
    <location>
        <begin position="20"/>
        <end position="38"/>
    </location>
</feature>
<keyword evidence="2" id="KW-1003">Cell membrane</keyword>
<dbReference type="Gene3D" id="1.20.1640.10">
    <property type="entry name" value="Multidrug efflux transporter AcrB transmembrane domain"/>
    <property type="match status" value="2"/>
</dbReference>
<accession>A0A418IQU9</accession>
<dbReference type="GO" id="GO:0005886">
    <property type="term" value="C:plasma membrane"/>
    <property type="evidence" value="ECO:0007669"/>
    <property type="project" value="UniProtKB-SubCell"/>
</dbReference>